<evidence type="ECO:0000256" key="1">
    <source>
        <dbReference type="SAM" id="MobiDB-lite"/>
    </source>
</evidence>
<evidence type="ECO:0000313" key="4">
    <source>
        <dbReference type="EMBL" id="EFG05102.1"/>
    </source>
</evidence>
<organism evidence="4 5">
    <name type="scientific">Streptomyces clavuligerus</name>
    <dbReference type="NCBI Taxonomy" id="1901"/>
    <lineage>
        <taxon>Bacteria</taxon>
        <taxon>Bacillati</taxon>
        <taxon>Actinomycetota</taxon>
        <taxon>Actinomycetes</taxon>
        <taxon>Kitasatosporales</taxon>
        <taxon>Streptomycetaceae</taxon>
        <taxon>Streptomyces</taxon>
    </lineage>
</organism>
<reference evidence="4 5" key="1">
    <citation type="journal article" date="2010" name="Genome Biol. Evol.">
        <title>The sequence of a 1.8-mb bacterial linear plasmid reveals a rich evolutionary reservoir of secondary metabolic pathways.</title>
        <authorList>
            <person name="Medema M.H."/>
            <person name="Trefzer A."/>
            <person name="Kovalchuk A."/>
            <person name="van den Berg M."/>
            <person name="Mueller U."/>
            <person name="Heijne W."/>
            <person name="Wu L."/>
            <person name="Alam M.T."/>
            <person name="Ronning C.M."/>
            <person name="Nierman W.C."/>
            <person name="Bovenberg R.A.L."/>
            <person name="Breitling R."/>
            <person name="Takano E."/>
        </authorList>
    </citation>
    <scope>NUCLEOTIDE SEQUENCE [LARGE SCALE GENOMIC DNA]</scope>
    <source>
        <strain evidence="5">ATCC 27064 / DSM 738 / JCM 4710 / NBRC 13307 / NCIMB 12785 / NRRL 3585 / VKM Ac-602</strain>
    </source>
</reference>
<dbReference type="InterPro" id="IPR018535">
    <property type="entry name" value="DUF1996"/>
</dbReference>
<dbReference type="EMBL" id="CM000913">
    <property type="protein sequence ID" value="EFG05102.1"/>
    <property type="molecule type" value="Genomic_DNA"/>
</dbReference>
<dbReference type="GeneID" id="93733248"/>
<dbReference type="eggNOG" id="ENOG502Z890">
    <property type="taxonomic scope" value="Bacteria"/>
</dbReference>
<feature type="domain" description="DUF1996" evidence="3">
    <location>
        <begin position="95"/>
        <end position="288"/>
    </location>
</feature>
<dbReference type="AlphaFoldDB" id="E2Q5U2"/>
<evidence type="ECO:0000313" key="5">
    <source>
        <dbReference type="Proteomes" id="UP000002357"/>
    </source>
</evidence>
<dbReference type="PANTHER" id="PTHR43662:SF3">
    <property type="entry name" value="DOMAIN PROTEIN, PUTATIVE (AFU_ORTHOLOGUE AFUA_6G11970)-RELATED"/>
    <property type="match status" value="1"/>
</dbReference>
<feature type="chain" id="PRO_5039492045" evidence="2">
    <location>
        <begin position="29"/>
        <end position="335"/>
    </location>
</feature>
<proteinExistence type="predicted"/>
<dbReference type="OrthoDB" id="581239at2"/>
<sequence>MGIQRCSRRKTLLKRAAGAVVSVTLALAAAVAAVAAAHRPGDERDAPPDSLYAALAELPPAAPEPAAGPDASTGSVTVDCGRNERGHRNTDNVVTSPGLVGGAHHTHDYVGNTTTDARSTAASLAAAPTTCAGGDRSAYFWPVLRRLDREGPDTGAHGGGRHGNTGRILLPSSVRIDYLGNPVSKVVPHPAGLRMITGDPVAATATTDARVRAEWGCSGSPRRGATRYPRCPDGGGPTRTLTFPSCWNGLHPDSEGHRSHIVFPAANGVCPPATFPVPKLRVTLRYELPGGVPYAVDSFPEQHRHPRTDHAMFVDVTTEARRTRIARCLNEGRRC</sequence>
<gene>
    <name evidence="4" type="ORF">SCLAV_0026</name>
</gene>
<keyword evidence="5" id="KW-1185">Reference proteome</keyword>
<name>E2Q5U2_STRCL</name>
<dbReference type="Pfam" id="PF09362">
    <property type="entry name" value="DUF1996"/>
    <property type="match status" value="1"/>
</dbReference>
<feature type="region of interest" description="Disordered" evidence="1">
    <location>
        <begin position="60"/>
        <end position="102"/>
    </location>
</feature>
<evidence type="ECO:0000259" key="3">
    <source>
        <dbReference type="Pfam" id="PF09362"/>
    </source>
</evidence>
<dbReference type="KEGG" id="sclf:BB341_27585"/>
<dbReference type="Proteomes" id="UP000002357">
    <property type="component" value="Chromosome"/>
</dbReference>
<dbReference type="PANTHER" id="PTHR43662">
    <property type="match status" value="1"/>
</dbReference>
<keyword evidence="2" id="KW-0732">Signal</keyword>
<feature type="signal peptide" evidence="2">
    <location>
        <begin position="1"/>
        <end position="28"/>
    </location>
</feature>
<evidence type="ECO:0000256" key="2">
    <source>
        <dbReference type="SAM" id="SignalP"/>
    </source>
</evidence>
<accession>E2Q5U2</accession>
<dbReference type="STRING" id="1901.BB341_27585"/>
<feature type="compositionally biased region" description="Basic and acidic residues" evidence="1">
    <location>
        <begin position="81"/>
        <end position="90"/>
    </location>
</feature>
<dbReference type="RefSeq" id="WP_003959198.1">
    <property type="nucleotide sequence ID" value="NZ_CM000913.1"/>
</dbReference>
<protein>
    <submittedName>
        <fullName evidence="4">Secreted protein</fullName>
    </submittedName>
</protein>